<keyword evidence="4" id="KW-1185">Reference proteome</keyword>
<name>A0A3M9ND32_9BACT</name>
<protein>
    <submittedName>
        <fullName evidence="3">Type II toxin-antitoxin system RelE/ParE family toxin</fullName>
    </submittedName>
</protein>
<dbReference type="RefSeq" id="WP_123120979.1">
    <property type="nucleotide sequence ID" value="NZ_RJJR01000009.1"/>
</dbReference>
<accession>A0A3M9ND32</accession>
<comment type="caution">
    <text evidence="3">The sequence shown here is derived from an EMBL/GenBank/DDBJ whole genome shotgun (WGS) entry which is preliminary data.</text>
</comment>
<keyword evidence="2" id="KW-1133">Transmembrane helix</keyword>
<dbReference type="InterPro" id="IPR007712">
    <property type="entry name" value="RelE/ParE_toxin"/>
</dbReference>
<dbReference type="Pfam" id="PF05016">
    <property type="entry name" value="ParE_toxin"/>
    <property type="match status" value="1"/>
</dbReference>
<keyword evidence="2" id="KW-0472">Membrane</keyword>
<sequence>MKYQLKVSLTAYRETEDAYLYYETQSTGLGERFLKSVEDAYLKLSEHPQFYSFINRDKYIRDIKIKAFPFVIIFQIVENTVLVLRVFNTNRNPPSLKTL</sequence>
<dbReference type="Proteomes" id="UP000267223">
    <property type="component" value="Unassembled WGS sequence"/>
</dbReference>
<feature type="transmembrane region" description="Helical" evidence="2">
    <location>
        <begin position="67"/>
        <end position="87"/>
    </location>
</feature>
<evidence type="ECO:0000256" key="1">
    <source>
        <dbReference type="ARBA" id="ARBA00022649"/>
    </source>
</evidence>
<dbReference type="Gene3D" id="3.30.2310.20">
    <property type="entry name" value="RelE-like"/>
    <property type="match status" value="1"/>
</dbReference>
<proteinExistence type="predicted"/>
<evidence type="ECO:0000313" key="3">
    <source>
        <dbReference type="EMBL" id="RNI35699.1"/>
    </source>
</evidence>
<reference evidence="3 4" key="1">
    <citation type="submission" date="2018-11" db="EMBL/GenBank/DDBJ databases">
        <title>Draft genome sequence of Ferruginibacter sp. BO-59.</title>
        <authorList>
            <person name="Im W.T."/>
        </authorList>
    </citation>
    <scope>NUCLEOTIDE SEQUENCE [LARGE SCALE GENOMIC DNA]</scope>
    <source>
        <strain evidence="3 4">BO-59</strain>
    </source>
</reference>
<evidence type="ECO:0000256" key="2">
    <source>
        <dbReference type="SAM" id="Phobius"/>
    </source>
</evidence>
<organism evidence="3 4">
    <name type="scientific">Hanamia caeni</name>
    <dbReference type="NCBI Taxonomy" id="2294116"/>
    <lineage>
        <taxon>Bacteria</taxon>
        <taxon>Pseudomonadati</taxon>
        <taxon>Bacteroidota</taxon>
        <taxon>Chitinophagia</taxon>
        <taxon>Chitinophagales</taxon>
        <taxon>Chitinophagaceae</taxon>
        <taxon>Hanamia</taxon>
    </lineage>
</organism>
<dbReference type="AlphaFoldDB" id="A0A3M9ND32"/>
<keyword evidence="2" id="KW-0812">Transmembrane</keyword>
<dbReference type="OrthoDB" id="595476at2"/>
<dbReference type="InterPro" id="IPR035093">
    <property type="entry name" value="RelE/ParE_toxin_dom_sf"/>
</dbReference>
<evidence type="ECO:0000313" key="4">
    <source>
        <dbReference type="Proteomes" id="UP000267223"/>
    </source>
</evidence>
<gene>
    <name evidence="3" type="ORF">EFY79_12105</name>
</gene>
<keyword evidence="1" id="KW-1277">Toxin-antitoxin system</keyword>
<dbReference type="EMBL" id="RJJR01000009">
    <property type="protein sequence ID" value="RNI35699.1"/>
    <property type="molecule type" value="Genomic_DNA"/>
</dbReference>